<keyword evidence="2" id="KW-0732">Signal</keyword>
<dbReference type="InterPro" id="IPR036514">
    <property type="entry name" value="SGNH_hydro_sf"/>
</dbReference>
<dbReference type="InterPro" id="IPR008265">
    <property type="entry name" value="Lipase_GDSL_AS"/>
</dbReference>
<evidence type="ECO:0000313" key="3">
    <source>
        <dbReference type="EMBL" id="MEP0865233.1"/>
    </source>
</evidence>
<keyword evidence="4" id="KW-1185">Reference proteome</keyword>
<dbReference type="GO" id="GO:0016787">
    <property type="term" value="F:hydrolase activity"/>
    <property type="evidence" value="ECO:0007669"/>
    <property type="project" value="UniProtKB-KW"/>
</dbReference>
<feature type="signal peptide" evidence="2">
    <location>
        <begin position="1"/>
        <end position="25"/>
    </location>
</feature>
<sequence length="356" mass="38194">MTMQKQILAAGFFLLSFMLPLKATAATLFSGLYIFGDSISDTGNVFNVSTALNASNPNFPIIPPSLFYSNGRFSNGPVWVDYLAQDLGLSLTPYTDPTLGTQPIQGINFAFSGATTGTDNTIFPLLPGLQQQIGFFDNLIPASQTADKNALYIVLAGANDYLPTQSSFKPYTEPDKTIENITSAVRSLAALEAKNIMVVNLPDLGKLPLTSGTPDADRLNALTKKHNSSLFKTLDNLSDDLAPDVNLISLDFNSAFNDAIANPAKYNFTNVTDRCLFNPQCTNPNEYLFWDQIHPSTATHKILGELAYSRLTAPTEPGKSVPEPASALGILAFGALGAGSVLKGKQKKVRVGATEV</sequence>
<organism evidence="3 4">
    <name type="scientific">Funiculus sociatus GB2-A5</name>
    <dbReference type="NCBI Taxonomy" id="2933946"/>
    <lineage>
        <taxon>Bacteria</taxon>
        <taxon>Bacillati</taxon>
        <taxon>Cyanobacteriota</taxon>
        <taxon>Cyanophyceae</taxon>
        <taxon>Coleofasciculales</taxon>
        <taxon>Coleofasciculaceae</taxon>
        <taxon>Funiculus</taxon>
    </lineage>
</organism>
<dbReference type="PANTHER" id="PTHR45648">
    <property type="entry name" value="GDSL LIPASE/ACYLHYDROLASE FAMILY PROTEIN (AFU_ORTHOLOGUE AFUA_4G14700)"/>
    <property type="match status" value="1"/>
</dbReference>
<protein>
    <submittedName>
        <fullName evidence="3">SGNH/GDSL hydrolase family protein</fullName>
    </submittedName>
</protein>
<feature type="chain" id="PRO_5045492433" evidence="2">
    <location>
        <begin position="26"/>
        <end position="356"/>
    </location>
</feature>
<dbReference type="PANTHER" id="PTHR45648:SF22">
    <property type="entry name" value="GDSL LIPASE_ACYLHYDROLASE FAMILY PROTEIN (AFU_ORTHOLOGUE AFUA_4G14700)"/>
    <property type="match status" value="1"/>
</dbReference>
<dbReference type="SUPFAM" id="SSF52266">
    <property type="entry name" value="SGNH hydrolase"/>
    <property type="match status" value="1"/>
</dbReference>
<name>A0ABV0JP03_9CYAN</name>
<dbReference type="PROSITE" id="PS01098">
    <property type="entry name" value="LIPASE_GDSL_SER"/>
    <property type="match status" value="1"/>
</dbReference>
<gene>
    <name evidence="3" type="ORF">NDI37_12225</name>
</gene>
<dbReference type="InterPro" id="IPR001087">
    <property type="entry name" value="GDSL"/>
</dbReference>
<reference evidence="3 4" key="1">
    <citation type="submission" date="2022-04" db="EMBL/GenBank/DDBJ databases">
        <title>Positive selection, recombination, and allopatry shape intraspecific diversity of widespread and dominant cyanobacteria.</title>
        <authorList>
            <person name="Wei J."/>
            <person name="Shu W."/>
            <person name="Hu C."/>
        </authorList>
    </citation>
    <scope>NUCLEOTIDE SEQUENCE [LARGE SCALE GENOMIC DNA]</scope>
    <source>
        <strain evidence="3 4">GB2-A5</strain>
    </source>
</reference>
<dbReference type="EMBL" id="JAMPKK010000023">
    <property type="protein sequence ID" value="MEP0865233.1"/>
    <property type="molecule type" value="Genomic_DNA"/>
</dbReference>
<evidence type="ECO:0000256" key="1">
    <source>
        <dbReference type="ARBA" id="ARBA00022801"/>
    </source>
</evidence>
<dbReference type="RefSeq" id="WP_199295364.1">
    <property type="nucleotide sequence ID" value="NZ_JAMPKK010000023.1"/>
</dbReference>
<dbReference type="CDD" id="cd01846">
    <property type="entry name" value="fatty_acyltransferase_like"/>
    <property type="match status" value="1"/>
</dbReference>
<dbReference type="Gene3D" id="3.40.50.1110">
    <property type="entry name" value="SGNH hydrolase"/>
    <property type="match status" value="1"/>
</dbReference>
<evidence type="ECO:0000256" key="2">
    <source>
        <dbReference type="SAM" id="SignalP"/>
    </source>
</evidence>
<proteinExistence type="predicted"/>
<dbReference type="Pfam" id="PF00657">
    <property type="entry name" value="Lipase_GDSL"/>
    <property type="match status" value="1"/>
</dbReference>
<evidence type="ECO:0000313" key="4">
    <source>
        <dbReference type="Proteomes" id="UP001442494"/>
    </source>
</evidence>
<dbReference type="InterPro" id="IPR051058">
    <property type="entry name" value="GDSL_Est/Lipase"/>
</dbReference>
<keyword evidence="1 3" id="KW-0378">Hydrolase</keyword>
<comment type="caution">
    <text evidence="3">The sequence shown here is derived from an EMBL/GenBank/DDBJ whole genome shotgun (WGS) entry which is preliminary data.</text>
</comment>
<accession>A0ABV0JP03</accession>
<dbReference type="Proteomes" id="UP001442494">
    <property type="component" value="Unassembled WGS sequence"/>
</dbReference>